<dbReference type="Proteomes" id="UP000226420">
    <property type="component" value="Unassembled WGS sequence"/>
</dbReference>
<evidence type="ECO:0000259" key="2">
    <source>
        <dbReference type="Pfam" id="PF06812"/>
    </source>
</evidence>
<keyword evidence="1" id="KW-0472">Membrane</keyword>
<protein>
    <submittedName>
        <fullName evidence="4">Type VI secretion system protein VasL</fullName>
    </submittedName>
</protein>
<evidence type="ECO:0000313" key="5">
    <source>
        <dbReference type="Proteomes" id="UP000226420"/>
    </source>
</evidence>
<dbReference type="EMBL" id="FOLW01000002">
    <property type="protein sequence ID" value="SFC30793.1"/>
    <property type="molecule type" value="Genomic_DNA"/>
</dbReference>
<feature type="domain" description="ImpA C-terminal" evidence="3">
    <location>
        <begin position="306"/>
        <end position="447"/>
    </location>
</feature>
<evidence type="ECO:0000256" key="1">
    <source>
        <dbReference type="SAM" id="Phobius"/>
    </source>
</evidence>
<dbReference type="AlphaFoldDB" id="A0AAJ4W8V3"/>
<dbReference type="InterPro" id="IPR021069">
    <property type="entry name" value="ImpA_C"/>
</dbReference>
<accession>A0AAJ4W8V3</accession>
<proteinExistence type="predicted"/>
<dbReference type="Pfam" id="PF12486">
    <property type="entry name" value="VasL"/>
    <property type="match status" value="1"/>
</dbReference>
<feature type="domain" description="ImpA N-terminal" evidence="2">
    <location>
        <begin position="6"/>
        <end position="108"/>
    </location>
</feature>
<keyword evidence="1" id="KW-1133">Transmembrane helix</keyword>
<dbReference type="PANTHER" id="PTHR37024">
    <property type="entry name" value="TYPE VI SECRETION SYSTEM DUF2094 AND IMPA-RELATED DOMAIN PROTEIN"/>
    <property type="match status" value="1"/>
</dbReference>
<sequence length="452" mass="51267">MHKDIHIGGDPRNYLEFTEIRSEINKLSHPAAPDVDFTLIVSLSQELFRKNGVDLQTASYFTFAKTKLEGLAGFGEGCCLIAGLIAEHWQELWPESDTSRIEMLDWLNNRVGYDIRTFSFKASHIPLLIQLEQPLKQIADTLNELKLKKDSSVIELYKFIHNTRETLEIRAASQLKLQRKKALFPAEPEPVEEVKVDNPPTIVLTKAEQEPEPETVRINAQQPPLSINLPFAPTQIPRFKAWHGFLMGICLASAAFLTLIHLSQLQKSPLMDPQFFAQIPRQEIIQYANELQANPLRAYQPDLPIYQQQLTSLANQSPLASHFYADNLSTLITQLWPDSKKAAALKQEWQQHQNSLRSENPLSDGYSQAQKRITGLIRQINQAEAQGRTLSLAQLKSSLNAIQRQLNDSPPVEELLRQQADQPSPTAAQTKQIEQRLNGLLSHYHELITDNN</sequence>
<gene>
    <name evidence="4" type="ORF">SAMN02745723_10225</name>
</gene>
<dbReference type="Pfam" id="PF06812">
    <property type="entry name" value="ImpA_N"/>
    <property type="match status" value="1"/>
</dbReference>
<comment type="caution">
    <text evidence="4">The sequence shown here is derived from an EMBL/GenBank/DDBJ whole genome shotgun (WGS) entry which is preliminary data.</text>
</comment>
<keyword evidence="1" id="KW-0812">Transmembrane</keyword>
<dbReference type="InterPro" id="IPR010657">
    <property type="entry name" value="ImpA_N"/>
</dbReference>
<reference evidence="4 5" key="1">
    <citation type="submission" date="2016-10" db="EMBL/GenBank/DDBJ databases">
        <authorList>
            <person name="Varghese N."/>
            <person name="Submissions S."/>
        </authorList>
    </citation>
    <scope>NUCLEOTIDE SEQUENCE [LARGE SCALE GENOMIC DNA]</scope>
    <source>
        <strain evidence="4 5">DSM 5563</strain>
    </source>
</reference>
<evidence type="ECO:0000313" key="4">
    <source>
        <dbReference type="EMBL" id="SFC30793.1"/>
    </source>
</evidence>
<evidence type="ECO:0000259" key="3">
    <source>
        <dbReference type="Pfam" id="PF12486"/>
    </source>
</evidence>
<organism evidence="4 5">
    <name type="scientific">Pragia fontium DSM 5563 = ATCC 49100</name>
    <dbReference type="NCBI Taxonomy" id="1122977"/>
    <lineage>
        <taxon>Bacteria</taxon>
        <taxon>Pseudomonadati</taxon>
        <taxon>Pseudomonadota</taxon>
        <taxon>Gammaproteobacteria</taxon>
        <taxon>Enterobacterales</taxon>
        <taxon>Budviciaceae</taxon>
        <taxon>Pragia</taxon>
    </lineage>
</organism>
<dbReference type="PANTHER" id="PTHR37024:SF5">
    <property type="entry name" value="IMPA N-TERMINAL DOMAIN-CONTAINING PROTEIN"/>
    <property type="match status" value="1"/>
</dbReference>
<feature type="transmembrane region" description="Helical" evidence="1">
    <location>
        <begin position="241"/>
        <end position="262"/>
    </location>
</feature>
<name>A0AAJ4W8V3_9GAMM</name>
<dbReference type="RefSeq" id="WP_074820670.1">
    <property type="nucleotide sequence ID" value="NZ_FOLW01000002.1"/>
</dbReference>